<evidence type="ECO:0000313" key="2">
    <source>
        <dbReference type="Proteomes" id="UP000485880"/>
    </source>
</evidence>
<accession>A0A8B6M6H7</accession>
<organism evidence="1 2">
    <name type="scientific">Methylocella tundrae</name>
    <dbReference type="NCBI Taxonomy" id="227605"/>
    <lineage>
        <taxon>Bacteria</taxon>
        <taxon>Pseudomonadati</taxon>
        <taxon>Pseudomonadota</taxon>
        <taxon>Alphaproteobacteria</taxon>
        <taxon>Hyphomicrobiales</taxon>
        <taxon>Beijerinckiaceae</taxon>
        <taxon>Methylocella</taxon>
    </lineage>
</organism>
<keyword evidence="2" id="KW-1185">Reference proteome</keyword>
<evidence type="ECO:0000313" key="1">
    <source>
        <dbReference type="EMBL" id="VTZ50649.1"/>
    </source>
</evidence>
<reference evidence="1 2" key="1">
    <citation type="submission" date="2019-05" db="EMBL/GenBank/DDBJ databases">
        <authorList>
            <person name="Farhan Ul Haque M."/>
        </authorList>
    </citation>
    <scope>NUCLEOTIDE SEQUENCE [LARGE SCALE GENOMIC DNA]</scope>
    <source>
        <strain evidence="1">2</strain>
    </source>
</reference>
<gene>
    <name evidence="1" type="ORF">MPC4_270010</name>
</gene>
<dbReference type="Proteomes" id="UP000485880">
    <property type="component" value="Unassembled WGS sequence"/>
</dbReference>
<name>A0A8B6M6H7_METTU</name>
<dbReference type="AlphaFoldDB" id="A0A8B6M6H7"/>
<proteinExistence type="predicted"/>
<sequence length="46" mass="5465">MFKSRQNLSKVIELKHFLIEKAEQFSGTLEQARKAAFTEHHLHQRT</sequence>
<dbReference type="EMBL" id="CABFMQ020000084">
    <property type="protein sequence ID" value="VTZ50649.1"/>
    <property type="molecule type" value="Genomic_DNA"/>
</dbReference>
<protein>
    <submittedName>
        <fullName evidence="1">Uncharacterized protein</fullName>
    </submittedName>
</protein>
<comment type="caution">
    <text evidence="1">The sequence shown here is derived from an EMBL/GenBank/DDBJ whole genome shotgun (WGS) entry which is preliminary data.</text>
</comment>